<evidence type="ECO:0000256" key="1">
    <source>
        <dbReference type="SAM" id="MobiDB-lite"/>
    </source>
</evidence>
<evidence type="ECO:0000313" key="2">
    <source>
        <dbReference type="EMBL" id="KAJ1119202.1"/>
    </source>
</evidence>
<keyword evidence="3" id="KW-1185">Reference proteome</keyword>
<protein>
    <submittedName>
        <fullName evidence="2">Uncharacterized protein</fullName>
    </submittedName>
</protein>
<feature type="region of interest" description="Disordered" evidence="1">
    <location>
        <begin position="41"/>
        <end position="76"/>
    </location>
</feature>
<gene>
    <name evidence="2" type="ORF">NDU88_007388</name>
</gene>
<evidence type="ECO:0000313" key="3">
    <source>
        <dbReference type="Proteomes" id="UP001066276"/>
    </source>
</evidence>
<dbReference type="AlphaFoldDB" id="A0AAV7NT52"/>
<dbReference type="EMBL" id="JANPWB010000012">
    <property type="protein sequence ID" value="KAJ1119202.1"/>
    <property type="molecule type" value="Genomic_DNA"/>
</dbReference>
<dbReference type="Proteomes" id="UP001066276">
    <property type="component" value="Chromosome 8"/>
</dbReference>
<proteinExistence type="predicted"/>
<name>A0AAV7NT52_PLEWA</name>
<comment type="caution">
    <text evidence="2">The sequence shown here is derived from an EMBL/GenBank/DDBJ whole genome shotgun (WGS) entry which is preliminary data.</text>
</comment>
<reference evidence="2" key="1">
    <citation type="journal article" date="2022" name="bioRxiv">
        <title>Sequencing and chromosome-scale assembly of the giantPleurodeles waltlgenome.</title>
        <authorList>
            <person name="Brown T."/>
            <person name="Elewa A."/>
            <person name="Iarovenko S."/>
            <person name="Subramanian E."/>
            <person name="Araus A.J."/>
            <person name="Petzold A."/>
            <person name="Susuki M."/>
            <person name="Suzuki K.-i.T."/>
            <person name="Hayashi T."/>
            <person name="Toyoda A."/>
            <person name="Oliveira C."/>
            <person name="Osipova E."/>
            <person name="Leigh N.D."/>
            <person name="Simon A."/>
            <person name="Yun M.H."/>
        </authorList>
    </citation>
    <scope>NUCLEOTIDE SEQUENCE</scope>
    <source>
        <strain evidence="2">20211129_DDA</strain>
        <tissue evidence="2">Liver</tissue>
    </source>
</reference>
<accession>A0AAV7NT52</accession>
<feature type="compositionally biased region" description="Basic and acidic residues" evidence="1">
    <location>
        <begin position="1"/>
        <end position="10"/>
    </location>
</feature>
<organism evidence="2 3">
    <name type="scientific">Pleurodeles waltl</name>
    <name type="common">Iberian ribbed newt</name>
    <dbReference type="NCBI Taxonomy" id="8319"/>
    <lineage>
        <taxon>Eukaryota</taxon>
        <taxon>Metazoa</taxon>
        <taxon>Chordata</taxon>
        <taxon>Craniata</taxon>
        <taxon>Vertebrata</taxon>
        <taxon>Euteleostomi</taxon>
        <taxon>Amphibia</taxon>
        <taxon>Batrachia</taxon>
        <taxon>Caudata</taxon>
        <taxon>Salamandroidea</taxon>
        <taxon>Salamandridae</taxon>
        <taxon>Pleurodelinae</taxon>
        <taxon>Pleurodeles</taxon>
    </lineage>
</organism>
<feature type="region of interest" description="Disordered" evidence="1">
    <location>
        <begin position="1"/>
        <end position="24"/>
    </location>
</feature>
<sequence length="114" mass="12552">MTRELRRERAGLGAGTPVFSRRTPVSGPAAHFSLWLRGDRKAAPAPAPPVTAAASRVPQTHYPVGLSPPPSGEAAHEKYDMNRFTNGMHAQPHDLKREMPSECYKFNVLRPQNP</sequence>